<keyword evidence="2" id="KW-1185">Reference proteome</keyword>
<dbReference type="AlphaFoldDB" id="A0A016V6R5"/>
<reference evidence="2" key="1">
    <citation type="journal article" date="2015" name="Nat. Genet.">
        <title>The genome and transcriptome of the zoonotic hookworm Ancylostoma ceylanicum identify infection-specific gene families.</title>
        <authorList>
            <person name="Schwarz E.M."/>
            <person name="Hu Y."/>
            <person name="Antoshechkin I."/>
            <person name="Miller M.M."/>
            <person name="Sternberg P.W."/>
            <person name="Aroian R.V."/>
        </authorList>
    </citation>
    <scope>NUCLEOTIDE SEQUENCE</scope>
    <source>
        <strain evidence="2">HY135</strain>
    </source>
</reference>
<comment type="caution">
    <text evidence="1">The sequence shown here is derived from an EMBL/GenBank/DDBJ whole genome shotgun (WGS) entry which is preliminary data.</text>
</comment>
<accession>A0A016V6R5</accession>
<name>A0A016V6R5_9BILA</name>
<evidence type="ECO:0000313" key="2">
    <source>
        <dbReference type="Proteomes" id="UP000024635"/>
    </source>
</evidence>
<protein>
    <submittedName>
        <fullName evidence="1">Uncharacterized protein</fullName>
    </submittedName>
</protein>
<dbReference type="EMBL" id="JARK01001353">
    <property type="protein sequence ID" value="EYC22423.1"/>
    <property type="molecule type" value="Genomic_DNA"/>
</dbReference>
<proteinExistence type="predicted"/>
<dbReference type="Proteomes" id="UP000024635">
    <property type="component" value="Unassembled WGS sequence"/>
</dbReference>
<organism evidence="1 2">
    <name type="scientific">Ancylostoma ceylanicum</name>
    <dbReference type="NCBI Taxonomy" id="53326"/>
    <lineage>
        <taxon>Eukaryota</taxon>
        <taxon>Metazoa</taxon>
        <taxon>Ecdysozoa</taxon>
        <taxon>Nematoda</taxon>
        <taxon>Chromadorea</taxon>
        <taxon>Rhabditida</taxon>
        <taxon>Rhabditina</taxon>
        <taxon>Rhabditomorpha</taxon>
        <taxon>Strongyloidea</taxon>
        <taxon>Ancylostomatidae</taxon>
        <taxon>Ancylostomatinae</taxon>
        <taxon>Ancylostoma</taxon>
    </lineage>
</organism>
<sequence length="68" mass="7859">MESASYLIEELVMRSFKEEYEFRLQECIIVESRLLALAPPSAPPTVSPRLAARERIFLQFCAESRIIL</sequence>
<evidence type="ECO:0000313" key="1">
    <source>
        <dbReference type="EMBL" id="EYC22423.1"/>
    </source>
</evidence>
<gene>
    <name evidence="1" type="primary">Acey_s0017.g3340</name>
    <name evidence="1" type="ORF">Y032_0017g3340</name>
</gene>